<dbReference type="RefSeq" id="WP_406769493.1">
    <property type="nucleotide sequence ID" value="NZ_JBJHZZ010000004.1"/>
</dbReference>
<reference evidence="3 4" key="1">
    <citation type="submission" date="2024-11" db="EMBL/GenBank/DDBJ databases">
        <authorList>
            <person name="Heng Y.C."/>
            <person name="Lim A.C.H."/>
            <person name="Lee J.K.Y."/>
            <person name="Kittelmann S."/>
        </authorList>
    </citation>
    <scope>NUCLEOTIDE SEQUENCE [LARGE SCALE GENOMIC DNA]</scope>
    <source>
        <strain evidence="3 4">WILCCON 0185</strain>
    </source>
</reference>
<sequence length="72" mass="8207">MKFKKGVLVDISLLIIPIVIMFLIAPILPDKVPIHWTINGAANEFIDKKFSFVLGVIPFVIYESIKAKYFNK</sequence>
<organism evidence="3 4">
    <name type="scientific">Candidatus Clostridium stratigraminis</name>
    <dbReference type="NCBI Taxonomy" id="3381661"/>
    <lineage>
        <taxon>Bacteria</taxon>
        <taxon>Bacillati</taxon>
        <taxon>Bacillota</taxon>
        <taxon>Clostridia</taxon>
        <taxon>Eubacteriales</taxon>
        <taxon>Clostridiaceae</taxon>
        <taxon>Clostridium</taxon>
    </lineage>
</organism>
<evidence type="ECO:0000259" key="2">
    <source>
        <dbReference type="Pfam" id="PF07853"/>
    </source>
</evidence>
<accession>A0ABW8T3B0</accession>
<protein>
    <submittedName>
        <fullName evidence="3">DUF1648 domain-containing protein</fullName>
    </submittedName>
</protein>
<gene>
    <name evidence="3" type="ORF">ACJDUG_08655</name>
</gene>
<evidence type="ECO:0000256" key="1">
    <source>
        <dbReference type="SAM" id="Phobius"/>
    </source>
</evidence>
<dbReference type="Proteomes" id="UP001623591">
    <property type="component" value="Unassembled WGS sequence"/>
</dbReference>
<evidence type="ECO:0000313" key="4">
    <source>
        <dbReference type="Proteomes" id="UP001623591"/>
    </source>
</evidence>
<dbReference type="InterPro" id="IPR012867">
    <property type="entry name" value="DUF1648"/>
</dbReference>
<feature type="domain" description="DUF1648" evidence="2">
    <location>
        <begin position="13"/>
        <end position="54"/>
    </location>
</feature>
<keyword evidence="4" id="KW-1185">Reference proteome</keyword>
<keyword evidence="1" id="KW-0812">Transmembrane</keyword>
<dbReference type="EMBL" id="JBJHZZ010000004">
    <property type="protein sequence ID" value="MFL0247041.1"/>
    <property type="molecule type" value="Genomic_DNA"/>
</dbReference>
<name>A0ABW8T3B0_9CLOT</name>
<proteinExistence type="predicted"/>
<feature type="transmembrane region" description="Helical" evidence="1">
    <location>
        <begin position="7"/>
        <end position="29"/>
    </location>
</feature>
<evidence type="ECO:0000313" key="3">
    <source>
        <dbReference type="EMBL" id="MFL0247041.1"/>
    </source>
</evidence>
<keyword evidence="1" id="KW-1133">Transmembrane helix</keyword>
<comment type="caution">
    <text evidence="3">The sequence shown here is derived from an EMBL/GenBank/DDBJ whole genome shotgun (WGS) entry which is preliminary data.</text>
</comment>
<keyword evidence="1" id="KW-0472">Membrane</keyword>
<dbReference type="Pfam" id="PF07853">
    <property type="entry name" value="DUF1648"/>
    <property type="match status" value="1"/>
</dbReference>